<keyword evidence="2" id="KW-0393">Immunoglobulin domain</keyword>
<keyword evidence="1" id="KW-0325">Glycoprotein</keyword>
<evidence type="ECO:0000256" key="3">
    <source>
        <dbReference type="RuleBase" id="RU004439"/>
    </source>
</evidence>
<keyword evidence="6" id="KW-1185">Reference proteome</keyword>
<dbReference type="PANTHER" id="PTHR16675">
    <property type="entry name" value="MHC CLASS I-RELATED"/>
    <property type="match status" value="1"/>
</dbReference>
<protein>
    <recommendedName>
        <fullName evidence="4">Ig-like domain-containing protein</fullName>
    </recommendedName>
</protein>
<accession>A0A8T0BCH2</accession>
<dbReference type="InterPro" id="IPR050208">
    <property type="entry name" value="MHC_class-I_related"/>
</dbReference>
<dbReference type="InterPro" id="IPR001039">
    <property type="entry name" value="MHC_I_a_a1/a2"/>
</dbReference>
<dbReference type="InterPro" id="IPR003006">
    <property type="entry name" value="Ig/MHC_CS"/>
</dbReference>
<name>A0A8T0BCH2_SILME</name>
<dbReference type="GO" id="GO:0005615">
    <property type="term" value="C:extracellular space"/>
    <property type="evidence" value="ECO:0007669"/>
    <property type="project" value="TreeGrafter"/>
</dbReference>
<evidence type="ECO:0000313" key="5">
    <source>
        <dbReference type="EMBL" id="KAF7702548.1"/>
    </source>
</evidence>
<dbReference type="InterPro" id="IPR003597">
    <property type="entry name" value="Ig_C1-set"/>
</dbReference>
<evidence type="ECO:0000256" key="1">
    <source>
        <dbReference type="ARBA" id="ARBA00023180"/>
    </source>
</evidence>
<dbReference type="InterPro" id="IPR036179">
    <property type="entry name" value="Ig-like_dom_sf"/>
</dbReference>
<dbReference type="GO" id="GO:0006955">
    <property type="term" value="P:immune response"/>
    <property type="evidence" value="ECO:0007669"/>
    <property type="project" value="TreeGrafter"/>
</dbReference>
<dbReference type="EMBL" id="JABFDY010000010">
    <property type="protein sequence ID" value="KAF7702548.1"/>
    <property type="molecule type" value="Genomic_DNA"/>
</dbReference>
<dbReference type="Pfam" id="PF07654">
    <property type="entry name" value="C1-set"/>
    <property type="match status" value="1"/>
</dbReference>
<dbReference type="InterPro" id="IPR011162">
    <property type="entry name" value="MHC_I/II-like_Ag-recog"/>
</dbReference>
<evidence type="ECO:0000256" key="2">
    <source>
        <dbReference type="ARBA" id="ARBA00023319"/>
    </source>
</evidence>
<evidence type="ECO:0000259" key="4">
    <source>
        <dbReference type="PROSITE" id="PS50835"/>
    </source>
</evidence>
<dbReference type="GO" id="GO:0009897">
    <property type="term" value="C:external side of plasma membrane"/>
    <property type="evidence" value="ECO:0007669"/>
    <property type="project" value="TreeGrafter"/>
</dbReference>
<dbReference type="Gene3D" id="2.60.40.10">
    <property type="entry name" value="Immunoglobulins"/>
    <property type="match status" value="2"/>
</dbReference>
<comment type="caution">
    <text evidence="5">The sequence shown here is derived from an EMBL/GenBank/DDBJ whole genome shotgun (WGS) entry which is preliminary data.</text>
</comment>
<dbReference type="AlphaFoldDB" id="A0A8T0BCH2"/>
<dbReference type="PROSITE" id="PS00290">
    <property type="entry name" value="IG_MHC"/>
    <property type="match status" value="1"/>
</dbReference>
<dbReference type="InterPro" id="IPR037055">
    <property type="entry name" value="MHC_I-like_Ag-recog_sf"/>
</dbReference>
<organism evidence="5 6">
    <name type="scientific">Silurus meridionalis</name>
    <name type="common">Southern catfish</name>
    <name type="synonym">Silurus soldatovi meridionalis</name>
    <dbReference type="NCBI Taxonomy" id="175797"/>
    <lineage>
        <taxon>Eukaryota</taxon>
        <taxon>Metazoa</taxon>
        <taxon>Chordata</taxon>
        <taxon>Craniata</taxon>
        <taxon>Vertebrata</taxon>
        <taxon>Euteleostomi</taxon>
        <taxon>Actinopterygii</taxon>
        <taxon>Neopterygii</taxon>
        <taxon>Teleostei</taxon>
        <taxon>Ostariophysi</taxon>
        <taxon>Siluriformes</taxon>
        <taxon>Siluridae</taxon>
        <taxon>Silurus</taxon>
    </lineage>
</organism>
<reference evidence="5" key="1">
    <citation type="submission" date="2020-08" db="EMBL/GenBank/DDBJ databases">
        <title>Chromosome-level assembly of Southern catfish (Silurus meridionalis) provides insights into visual adaptation to the nocturnal and benthic lifestyles.</title>
        <authorList>
            <person name="Zhang Y."/>
            <person name="Wang D."/>
            <person name="Peng Z."/>
        </authorList>
    </citation>
    <scope>NUCLEOTIDE SEQUENCE</scope>
    <source>
        <strain evidence="5">SWU-2019-XX</strain>
        <tissue evidence="5">Muscle</tissue>
    </source>
</reference>
<feature type="domain" description="Ig-like" evidence="4">
    <location>
        <begin position="310"/>
        <end position="399"/>
    </location>
</feature>
<proteinExistence type="inferred from homology"/>
<evidence type="ECO:0000313" key="6">
    <source>
        <dbReference type="Proteomes" id="UP000606274"/>
    </source>
</evidence>
<sequence length="405" mass="47369">VQMHLRKSRTFLPEHLVTSSAIRPNGDGTYQLRKSVEIMQDEEPFYDCYVTHSTTELPIVIKGERWGLWWRSAVIIPSISVNCPLKLAYESRLPPFMLHNFQAQERASSDRREIKNVILTCRHSLFYTYTCLSQPLNLPGIHEFIALGMLDDRVIDYYDSETQVKVPKQDWMKEKMPQDYWEKGTQSRKSKEQWFRVNLEILMERMRHNKTDLHVLQWRHGCVVDEGADGSLTFVKGISEYAYDSTEFLSFDTENSRWIAPVQAAEPTKMKWDEVPILNQYTKSYLEKECVDWLSKFMEYEKETLMKKSPVVHQFAKKSVTDSSKRTLSCLATNFYPEDVQMHLRKSRTFLPEHLVTSSAIRPNGDGTYQLKKSVEIMQDEEPLYDCYVTHSTTELPIVIKGGEF</sequence>
<dbReference type="InterPro" id="IPR007110">
    <property type="entry name" value="Ig-like_dom"/>
</dbReference>
<dbReference type="SMART" id="SM00407">
    <property type="entry name" value="IGc1"/>
    <property type="match status" value="1"/>
</dbReference>
<dbReference type="PROSITE" id="PS50835">
    <property type="entry name" value="IG_LIKE"/>
    <property type="match status" value="1"/>
</dbReference>
<dbReference type="Proteomes" id="UP000606274">
    <property type="component" value="Unassembled WGS sequence"/>
</dbReference>
<feature type="non-terminal residue" evidence="5">
    <location>
        <position position="405"/>
    </location>
</feature>
<dbReference type="Pfam" id="PF00129">
    <property type="entry name" value="MHC_I"/>
    <property type="match status" value="1"/>
</dbReference>
<dbReference type="SUPFAM" id="SSF54452">
    <property type="entry name" value="MHC antigen-recognition domain"/>
    <property type="match status" value="1"/>
</dbReference>
<dbReference type="FunFam" id="3.30.500.10:FF:000005">
    <property type="entry name" value="MHC class I antigen ZKA transcript variant 1"/>
    <property type="match status" value="1"/>
</dbReference>
<feature type="non-terminal residue" evidence="5">
    <location>
        <position position="1"/>
    </location>
</feature>
<dbReference type="InterPro" id="IPR011161">
    <property type="entry name" value="MHC_I-like_Ag-recog"/>
</dbReference>
<dbReference type="PRINTS" id="PR01638">
    <property type="entry name" value="MHCCLASSI"/>
</dbReference>
<gene>
    <name evidence="5" type="ORF">HF521_001831</name>
</gene>
<comment type="similarity">
    <text evidence="3">Belongs to the MHC class I family.</text>
</comment>
<dbReference type="InterPro" id="IPR013783">
    <property type="entry name" value="Ig-like_fold"/>
</dbReference>
<dbReference type="Gene3D" id="3.30.500.10">
    <property type="entry name" value="MHC class I-like antigen recognition-like"/>
    <property type="match status" value="1"/>
</dbReference>
<dbReference type="PANTHER" id="PTHR16675:SF193">
    <property type="entry name" value="LOC571647 PROTEIN-RELATED"/>
    <property type="match status" value="1"/>
</dbReference>
<dbReference type="SUPFAM" id="SSF48726">
    <property type="entry name" value="Immunoglobulin"/>
    <property type="match status" value="2"/>
</dbReference>